<evidence type="ECO:0000313" key="1">
    <source>
        <dbReference type="EMBL" id="TFW13277.1"/>
    </source>
</evidence>
<evidence type="ECO:0000313" key="2">
    <source>
        <dbReference type="Proteomes" id="UP000297729"/>
    </source>
</evidence>
<comment type="caution">
    <text evidence="1">The sequence shown here is derived from an EMBL/GenBank/DDBJ whole genome shotgun (WGS) entry which is preliminary data.</text>
</comment>
<proteinExistence type="predicted"/>
<reference evidence="1 2" key="1">
    <citation type="submission" date="2019-03" db="EMBL/GenBank/DDBJ databases">
        <title>Draft Genome Sequence of Duganella callidus sp. nov., a Novel Duganella Species Isolated from Cultivated Soil.</title>
        <authorList>
            <person name="Raths R."/>
            <person name="Peta V."/>
            <person name="Bucking H."/>
        </authorList>
    </citation>
    <scope>NUCLEOTIDE SEQUENCE [LARGE SCALE GENOMIC DNA]</scope>
    <source>
        <strain evidence="1 2">DN04</strain>
    </source>
</reference>
<organism evidence="1 2">
    <name type="scientific">Duganella callida</name>
    <dbReference type="NCBI Taxonomy" id="2561932"/>
    <lineage>
        <taxon>Bacteria</taxon>
        <taxon>Pseudomonadati</taxon>
        <taxon>Pseudomonadota</taxon>
        <taxon>Betaproteobacteria</taxon>
        <taxon>Burkholderiales</taxon>
        <taxon>Oxalobacteraceae</taxon>
        <taxon>Telluria group</taxon>
        <taxon>Duganella</taxon>
    </lineage>
</organism>
<protein>
    <submittedName>
        <fullName evidence="1">Uncharacterized protein</fullName>
    </submittedName>
</protein>
<name>A0A4Y9RVE8_9BURK</name>
<dbReference type="EMBL" id="SPVG01000276">
    <property type="protein sequence ID" value="TFW13277.1"/>
    <property type="molecule type" value="Genomic_DNA"/>
</dbReference>
<keyword evidence="2" id="KW-1185">Reference proteome</keyword>
<accession>A0A4Y9RVE8</accession>
<gene>
    <name evidence="1" type="ORF">E4L98_29180</name>
</gene>
<dbReference type="RefSeq" id="WP_135205048.1">
    <property type="nucleotide sequence ID" value="NZ_SPVG01000276.1"/>
</dbReference>
<dbReference type="Proteomes" id="UP000297729">
    <property type="component" value="Unassembled WGS sequence"/>
</dbReference>
<sequence length="60" mass="6693">MKLIDSSPAELRPDQLRVAKLFASMDEQTQQQILLILEGFAERYPRHSAPALRLVKGGSA</sequence>
<dbReference type="AlphaFoldDB" id="A0A4Y9RVE8"/>